<feature type="domain" description="DUF1980" evidence="3">
    <location>
        <begin position="119"/>
        <end position="221"/>
    </location>
</feature>
<gene>
    <name evidence="4" type="ORF">BPSY_1249</name>
</gene>
<name>A0A087CGJ8_9BIFI</name>
<keyword evidence="5" id="KW-1185">Reference proteome</keyword>
<organism evidence="4 5">
    <name type="scientific">Bifidobacterium psychraerophilum</name>
    <dbReference type="NCBI Taxonomy" id="218140"/>
    <lineage>
        <taxon>Bacteria</taxon>
        <taxon>Bacillati</taxon>
        <taxon>Actinomycetota</taxon>
        <taxon>Actinomycetes</taxon>
        <taxon>Bifidobacteriales</taxon>
        <taxon>Bifidobacteriaceae</taxon>
        <taxon>Bifidobacterium</taxon>
    </lineage>
</organism>
<proteinExistence type="predicted"/>
<dbReference type="Pfam" id="PF09323">
    <property type="entry name" value="DUF1980"/>
    <property type="match status" value="1"/>
</dbReference>
<feature type="transmembrane region" description="Helical" evidence="1">
    <location>
        <begin position="50"/>
        <end position="72"/>
    </location>
</feature>
<dbReference type="OrthoDB" id="3240181at2"/>
<feature type="transmembrane region" description="Helical" evidence="1">
    <location>
        <begin position="79"/>
        <end position="98"/>
    </location>
</feature>
<dbReference type="EMBL" id="JGZI01000009">
    <property type="protein sequence ID" value="KFI82398.1"/>
    <property type="molecule type" value="Genomic_DNA"/>
</dbReference>
<keyword evidence="1" id="KW-0472">Membrane</keyword>
<dbReference type="Proteomes" id="UP000029050">
    <property type="component" value="Unassembled WGS sequence"/>
</dbReference>
<evidence type="ECO:0000313" key="5">
    <source>
        <dbReference type="Proteomes" id="UP000029050"/>
    </source>
</evidence>
<protein>
    <submittedName>
        <fullName evidence="4">Putative membrane protein</fullName>
    </submittedName>
</protein>
<dbReference type="InterPro" id="IPR048447">
    <property type="entry name" value="DUF1980_C"/>
</dbReference>
<reference evidence="4 5" key="1">
    <citation type="submission" date="2014-03" db="EMBL/GenBank/DDBJ databases">
        <title>Genomics of Bifidobacteria.</title>
        <authorList>
            <person name="Ventura M."/>
            <person name="Milani C."/>
            <person name="Lugli G.A."/>
        </authorList>
    </citation>
    <scope>NUCLEOTIDE SEQUENCE [LARGE SCALE GENOMIC DNA]</scope>
    <source>
        <strain evidence="4 5">LMG 21775</strain>
    </source>
</reference>
<feature type="domain" description="DUF1980" evidence="2">
    <location>
        <begin position="22"/>
        <end position="79"/>
    </location>
</feature>
<feature type="transmembrane region" description="Helical" evidence="1">
    <location>
        <begin position="21"/>
        <end position="44"/>
    </location>
</feature>
<dbReference type="NCBIfam" id="TIGR03943">
    <property type="entry name" value="TIGR03943 family putative permease subunit"/>
    <property type="match status" value="1"/>
</dbReference>
<dbReference type="InterPro" id="IPR048493">
    <property type="entry name" value="DUF1980_N"/>
</dbReference>
<evidence type="ECO:0000259" key="3">
    <source>
        <dbReference type="Pfam" id="PF21537"/>
    </source>
</evidence>
<dbReference type="GeneID" id="98300455"/>
<evidence type="ECO:0000256" key="1">
    <source>
        <dbReference type="SAM" id="Phobius"/>
    </source>
</evidence>
<dbReference type="InterPro" id="IPR015402">
    <property type="entry name" value="DUF1980"/>
</dbReference>
<dbReference type="RefSeq" id="WP_051921763.1">
    <property type="nucleotide sequence ID" value="NZ_JGZI01000009.1"/>
</dbReference>
<accession>A0A087CGJ8</accession>
<sequence length="253" mass="27059">MSAVAVSPSRVRSRPTLLNRMEGCCLLLLAASMAILIATGRYLSFVTPRSLPYIMFAIVVLAVLGIASWLGWITADKRTLRSCFALLVVPALLFLLPVSSSQSLNAFAGSRAIAIQTSQSSTKLPGLDAGNRRITISDDDFGFWYNQIDKHAEEYIGYTVVLSAQVSTNSALGKGQFTASRMLMTCCVLDMTAFGFTVDASDGTIPKTDSWVQVTGTLERGRIGSASQGYEGLILKASSVGGADSATGYFYYA</sequence>
<dbReference type="STRING" id="218140.BPSY_1249"/>
<keyword evidence="1" id="KW-1133">Transmembrane helix</keyword>
<dbReference type="AlphaFoldDB" id="A0A087CGJ8"/>
<dbReference type="Pfam" id="PF21537">
    <property type="entry name" value="DUF1980_C"/>
    <property type="match status" value="1"/>
</dbReference>
<evidence type="ECO:0000313" key="4">
    <source>
        <dbReference type="EMBL" id="KFI82398.1"/>
    </source>
</evidence>
<keyword evidence="1" id="KW-0812">Transmembrane</keyword>
<dbReference type="eggNOG" id="COG3689">
    <property type="taxonomic scope" value="Bacteria"/>
</dbReference>
<comment type="caution">
    <text evidence="4">The sequence shown here is derived from an EMBL/GenBank/DDBJ whole genome shotgun (WGS) entry which is preliminary data.</text>
</comment>
<evidence type="ECO:0000259" key="2">
    <source>
        <dbReference type="Pfam" id="PF09323"/>
    </source>
</evidence>